<evidence type="ECO:0000313" key="2">
    <source>
        <dbReference type="EMBL" id="EAJ1254002.1"/>
    </source>
</evidence>
<dbReference type="PANTHER" id="PTHR37291">
    <property type="entry name" value="5-METHYLCYTOSINE-SPECIFIC RESTRICTION ENZYME B"/>
    <property type="match status" value="1"/>
</dbReference>
<dbReference type="PANTHER" id="PTHR37291:SF1">
    <property type="entry name" value="TYPE IV METHYL-DIRECTED RESTRICTION ENZYME ECOKMCRB SUBUNIT"/>
    <property type="match status" value="1"/>
</dbReference>
<evidence type="ECO:0000259" key="1">
    <source>
        <dbReference type="Pfam" id="PF07728"/>
    </source>
</evidence>
<reference evidence="2 3" key="1">
    <citation type="submission" date="2018-05" db="EMBL/GenBank/DDBJ databases">
        <authorList>
            <consortium name="PulseNet: The National Subtyping Network for Foodborne Disease Surveillance"/>
            <person name="Tarr C.L."/>
            <person name="Trees E."/>
            <person name="Katz L.S."/>
            <person name="Carleton-Romer H.A."/>
            <person name="Stroika S."/>
            <person name="Kucerova Z."/>
            <person name="Roache K.F."/>
            <person name="Sabol A.L."/>
            <person name="Besser J."/>
            <person name="Gerner-Smidt P."/>
        </authorList>
    </citation>
    <scope>NUCLEOTIDE SEQUENCE [LARGE SCALE GENOMIC DNA]</scope>
    <source>
        <strain evidence="2 3">1988D-2602</strain>
    </source>
</reference>
<dbReference type="InterPro" id="IPR052934">
    <property type="entry name" value="Methyl-DNA_Rec/Restrict_Enz"/>
</dbReference>
<dbReference type="Proteomes" id="UP000533324">
    <property type="component" value="Unassembled WGS sequence"/>
</dbReference>
<dbReference type="InterPro" id="IPR027417">
    <property type="entry name" value="P-loop_NTPase"/>
</dbReference>
<evidence type="ECO:0000313" key="3">
    <source>
        <dbReference type="Proteomes" id="UP000533324"/>
    </source>
</evidence>
<dbReference type="Gene3D" id="3.40.50.300">
    <property type="entry name" value="P-loop containing nucleotide triphosphate hydrolases"/>
    <property type="match status" value="2"/>
</dbReference>
<dbReference type="GO" id="GO:0004519">
    <property type="term" value="F:endonuclease activity"/>
    <property type="evidence" value="ECO:0007669"/>
    <property type="project" value="UniProtKB-KW"/>
</dbReference>
<dbReference type="Pfam" id="PF07728">
    <property type="entry name" value="AAA_5"/>
    <property type="match status" value="1"/>
</dbReference>
<feature type="domain" description="ATPase dynein-related AAA" evidence="1">
    <location>
        <begin position="538"/>
        <end position="632"/>
    </location>
</feature>
<dbReference type="GO" id="GO:0016887">
    <property type="term" value="F:ATP hydrolysis activity"/>
    <property type="evidence" value="ECO:0007669"/>
    <property type="project" value="InterPro"/>
</dbReference>
<organism evidence="2 3">
    <name type="scientific">Campylobacter lari</name>
    <dbReference type="NCBI Taxonomy" id="201"/>
    <lineage>
        <taxon>Bacteria</taxon>
        <taxon>Pseudomonadati</taxon>
        <taxon>Campylobacterota</taxon>
        <taxon>Epsilonproteobacteria</taxon>
        <taxon>Campylobacterales</taxon>
        <taxon>Campylobacteraceae</taxon>
        <taxon>Campylobacter</taxon>
    </lineage>
</organism>
<keyword evidence="2" id="KW-0540">Nuclease</keyword>
<comment type="caution">
    <text evidence="2">The sequence shown here is derived from an EMBL/GenBank/DDBJ whole genome shotgun (WGS) entry which is preliminary data.</text>
</comment>
<proteinExistence type="predicted"/>
<keyword evidence="2" id="KW-0378">Hydrolase</keyword>
<dbReference type="GO" id="GO:0005524">
    <property type="term" value="F:ATP binding"/>
    <property type="evidence" value="ECO:0007669"/>
    <property type="project" value="InterPro"/>
</dbReference>
<keyword evidence="2" id="KW-0255">Endonuclease</keyword>
<name>A0A7U8AP63_CAMLA</name>
<sequence>MNINLNEEQKKNIENKFLEFQKIWTLEKVKSMSLEEYTSIKKDNPDRNDFTFWLENKLDDIGSIWGGSSFKFGIYKRNFNDDKEKLKGKIYNDNYAWLSKYGNNQDEAFDKIKQTIVDIIHASKNNDFETIENIDFGDATKWKIAFHYQDVNNIKIVDIFSKNVLDLISLNKFKEKLKIYQIYEKLLENKNLSLIKMIENIAIPLWVEYGINIKKMKKLFCEYLSKRNIDTSSIKKYVSAVENISNEFLKDNLYSCNLYNFDQNIEKLNKNNKFVLKNNNGNKMYSIALKHYRTFLYDFERQFLNNETMDKELNMKNPPLNQILYGPPGTGKTYHTIDKALEILGENLASRHEKKAKFDEYVKKGQIVFTTFHQSYGYEEFVEGIKPDINKTAENSQEVKYKIEKGVFKELCEKALDNYENSILNADELYKKIELKEKVENFLNWLLETNEPISKTKGGNFFVVDINDKTVMIYSEGVERFDGNFNLSISIFMELLKHNDEFNNAAEMFKKVFDRDYADRTHTYYFNLVKKFKAYEKQSTVKNENKKNNDNSLKPYLIIIDEINRGNVSKIFGELITLIEPNKRIGESEGLKVTLPYSGEKFGVPKNVYIIGTMNTADRSITSLDTALRRRFEFIEMMPKPNLLYNIFVCKNVENPNKDEDYLGDDRKTEGDAEILQKILISINKRIEFLLDREKTIGHAFFISEAVKFDKNNWIKPDEYEKDWYVLSISKLKSIFQNKIIPLLQEYFYNDYALINVVLNENGMIFEDKKDDKYLQKIKNLYNVDSERNIYTIAPFNNGIWDKIEIYQAIYDDKITNKTKNENE</sequence>
<dbReference type="InterPro" id="IPR011704">
    <property type="entry name" value="ATPase_dyneun-rel_AAA"/>
</dbReference>
<dbReference type="EMBL" id="AABVCV010000003">
    <property type="protein sequence ID" value="EAJ1254002.1"/>
    <property type="molecule type" value="Genomic_DNA"/>
</dbReference>
<accession>A0A7U8AP63</accession>
<gene>
    <name evidence="2" type="ORF">A0Y59_02175</name>
</gene>
<protein>
    <submittedName>
        <fullName evidence="2">Endonuclease</fullName>
    </submittedName>
</protein>
<dbReference type="AlphaFoldDB" id="A0A7U8AP63"/>
<dbReference type="SUPFAM" id="SSF52540">
    <property type="entry name" value="P-loop containing nucleoside triphosphate hydrolases"/>
    <property type="match status" value="1"/>
</dbReference>